<dbReference type="Gene3D" id="3.90.79.10">
    <property type="entry name" value="Nucleoside Triphosphate Pyrophosphohydrolase"/>
    <property type="match status" value="1"/>
</dbReference>
<keyword evidence="9" id="KW-1185">Reference proteome</keyword>
<dbReference type="Pfam" id="PF00293">
    <property type="entry name" value="NUDIX"/>
    <property type="match status" value="1"/>
</dbReference>
<dbReference type="InterPro" id="IPR000086">
    <property type="entry name" value="NUDIX_hydrolase_dom"/>
</dbReference>
<organism evidence="8 9">
    <name type="scientific">Alloiococcus otitis ATCC 51267</name>
    <dbReference type="NCBI Taxonomy" id="883081"/>
    <lineage>
        <taxon>Bacteria</taxon>
        <taxon>Bacillati</taxon>
        <taxon>Bacillota</taxon>
        <taxon>Bacilli</taxon>
        <taxon>Lactobacillales</taxon>
        <taxon>Carnobacteriaceae</taxon>
        <taxon>Alloiococcus</taxon>
    </lineage>
</organism>
<keyword evidence="5" id="KW-0460">Magnesium</keyword>
<evidence type="ECO:0000256" key="4">
    <source>
        <dbReference type="ARBA" id="ARBA00022801"/>
    </source>
</evidence>
<dbReference type="OrthoDB" id="9802805at2"/>
<comment type="cofactor">
    <cofactor evidence="2">
        <name>Mg(2+)</name>
        <dbReference type="ChEBI" id="CHEBI:18420"/>
    </cofactor>
</comment>
<dbReference type="PANTHER" id="PTHR12992">
    <property type="entry name" value="NUDIX HYDROLASE"/>
    <property type="match status" value="1"/>
</dbReference>
<sequence length="206" mass="24038">MTNINHIRKQIKNHRAKFLGYKFESSVLLPLVYYQGQWQILYEIRSQYVSQPGEVSFPGGRIEKGESPLQAGLRETKEEIGFPVEKIEVLGEIDRIANGRVMVYCHVGILEDFDPDQLKINRYEVDSIFFKPVQYFIDNAPEIYHYNVESQFERNFPSNKFKSINETAYKRGRSQSSLPFYEFKEATLWGLTAQLTRHFANLVGQV</sequence>
<accession>K9E8V5</accession>
<dbReference type="GO" id="GO:0010945">
    <property type="term" value="F:coenzyme A diphosphatase activity"/>
    <property type="evidence" value="ECO:0007669"/>
    <property type="project" value="InterPro"/>
</dbReference>
<comment type="caution">
    <text evidence="8">The sequence shown here is derived from an EMBL/GenBank/DDBJ whole genome shotgun (WGS) entry which is preliminary data.</text>
</comment>
<reference evidence="8 9" key="1">
    <citation type="submission" date="2012-09" db="EMBL/GenBank/DDBJ databases">
        <title>The Genome Sequence of Alloiococcus otitis ATCC 51267.</title>
        <authorList>
            <consortium name="The Broad Institute Genome Sequencing Platform"/>
            <person name="Earl A."/>
            <person name="Ward D."/>
            <person name="Feldgarden M."/>
            <person name="Gevers D."/>
            <person name="Huys G."/>
            <person name="Walker B."/>
            <person name="Young S.K."/>
            <person name="Zeng Q."/>
            <person name="Gargeya S."/>
            <person name="Fitzgerald M."/>
            <person name="Haas B."/>
            <person name="Abouelleil A."/>
            <person name="Alvarado L."/>
            <person name="Arachchi H.M."/>
            <person name="Berlin A.M."/>
            <person name="Chapman S.B."/>
            <person name="Goldberg J."/>
            <person name="Griggs A."/>
            <person name="Gujja S."/>
            <person name="Hansen M."/>
            <person name="Howarth C."/>
            <person name="Imamovic A."/>
            <person name="Larimer J."/>
            <person name="McCowen C."/>
            <person name="Montmayeur A."/>
            <person name="Murphy C."/>
            <person name="Neiman D."/>
            <person name="Pearson M."/>
            <person name="Priest M."/>
            <person name="Roberts A."/>
            <person name="Saif S."/>
            <person name="Shea T."/>
            <person name="Sisk P."/>
            <person name="Sykes S."/>
            <person name="Wortman J."/>
            <person name="Nusbaum C."/>
            <person name="Birren B."/>
        </authorList>
    </citation>
    <scope>NUCLEOTIDE SEQUENCE [LARGE SCALE GENOMIC DNA]</scope>
    <source>
        <strain evidence="8 9">ATCC 51267</strain>
    </source>
</reference>
<gene>
    <name evidence="8" type="ORF">HMPREF9698_01190</name>
</gene>
<evidence type="ECO:0000256" key="3">
    <source>
        <dbReference type="ARBA" id="ARBA00022723"/>
    </source>
</evidence>
<proteinExistence type="predicted"/>
<dbReference type="eggNOG" id="COG1051">
    <property type="taxonomic scope" value="Bacteria"/>
</dbReference>
<evidence type="ECO:0000313" key="8">
    <source>
        <dbReference type="EMBL" id="EKU93113.1"/>
    </source>
</evidence>
<protein>
    <recommendedName>
        <fullName evidence="7">Nudix hydrolase domain-containing protein</fullName>
    </recommendedName>
</protein>
<dbReference type="PANTHER" id="PTHR12992:SF11">
    <property type="entry name" value="MITOCHONDRIAL COENZYME A DIPHOSPHATASE NUDT8"/>
    <property type="match status" value="1"/>
</dbReference>
<dbReference type="HOGENOM" id="CLU_040940_5_2_9"/>
<dbReference type="RefSeq" id="WP_003778722.1">
    <property type="nucleotide sequence ID" value="NZ_JH992961.1"/>
</dbReference>
<evidence type="ECO:0000259" key="7">
    <source>
        <dbReference type="PROSITE" id="PS51462"/>
    </source>
</evidence>
<evidence type="ECO:0000256" key="5">
    <source>
        <dbReference type="ARBA" id="ARBA00022842"/>
    </source>
</evidence>
<dbReference type="PROSITE" id="PS51462">
    <property type="entry name" value="NUDIX"/>
    <property type="match status" value="1"/>
</dbReference>
<dbReference type="InterPro" id="IPR045121">
    <property type="entry name" value="CoAse"/>
</dbReference>
<dbReference type="AlphaFoldDB" id="K9E8V5"/>
<evidence type="ECO:0000256" key="2">
    <source>
        <dbReference type="ARBA" id="ARBA00001946"/>
    </source>
</evidence>
<evidence type="ECO:0000256" key="1">
    <source>
        <dbReference type="ARBA" id="ARBA00001936"/>
    </source>
</evidence>
<name>K9E8V5_9LACT</name>
<feature type="domain" description="Nudix hydrolase" evidence="7">
    <location>
        <begin position="21"/>
        <end position="154"/>
    </location>
</feature>
<dbReference type="STRING" id="883081.HMPREF9698_01190"/>
<dbReference type="CDD" id="cd03426">
    <property type="entry name" value="NUDIX_CoAse_Nudt7"/>
    <property type="match status" value="1"/>
</dbReference>
<dbReference type="InterPro" id="IPR015797">
    <property type="entry name" value="NUDIX_hydrolase-like_dom_sf"/>
</dbReference>
<dbReference type="SUPFAM" id="SSF55811">
    <property type="entry name" value="Nudix"/>
    <property type="match status" value="1"/>
</dbReference>
<dbReference type="Proteomes" id="UP000009875">
    <property type="component" value="Unassembled WGS sequence"/>
</dbReference>
<dbReference type="GO" id="GO:0046872">
    <property type="term" value="F:metal ion binding"/>
    <property type="evidence" value="ECO:0007669"/>
    <property type="project" value="UniProtKB-KW"/>
</dbReference>
<keyword evidence="4" id="KW-0378">Hydrolase</keyword>
<keyword evidence="6" id="KW-0464">Manganese</keyword>
<comment type="cofactor">
    <cofactor evidence="1">
        <name>Mn(2+)</name>
        <dbReference type="ChEBI" id="CHEBI:29035"/>
    </cofactor>
</comment>
<dbReference type="EMBL" id="AGXA01000025">
    <property type="protein sequence ID" value="EKU93113.1"/>
    <property type="molecule type" value="Genomic_DNA"/>
</dbReference>
<keyword evidence="3" id="KW-0479">Metal-binding</keyword>
<evidence type="ECO:0000256" key="6">
    <source>
        <dbReference type="ARBA" id="ARBA00023211"/>
    </source>
</evidence>
<evidence type="ECO:0000313" key="9">
    <source>
        <dbReference type="Proteomes" id="UP000009875"/>
    </source>
</evidence>